<protein>
    <submittedName>
        <fullName evidence="1">Uncharacterized protein</fullName>
    </submittedName>
</protein>
<reference evidence="1 2" key="1">
    <citation type="submission" date="2016-11" db="EMBL/GenBank/DDBJ databases">
        <title>Draft Genome Sequences of Nine Cyanobacterial Strains from Diverse Habitats.</title>
        <authorList>
            <person name="Zhu T."/>
            <person name="Hou S."/>
            <person name="Lu X."/>
            <person name="Hess W.R."/>
        </authorList>
    </citation>
    <scope>NUCLEOTIDE SEQUENCE [LARGE SCALE GENOMIC DNA]</scope>
    <source>
        <strain evidence="1 2">IAM M-71</strain>
    </source>
</reference>
<dbReference type="RefSeq" id="WP_073595389.1">
    <property type="nucleotide sequence ID" value="NZ_MRCE01000022.1"/>
</dbReference>
<evidence type="ECO:0000313" key="2">
    <source>
        <dbReference type="Proteomes" id="UP000185860"/>
    </source>
</evidence>
<comment type="caution">
    <text evidence="1">The sequence shown here is derived from an EMBL/GenBank/DDBJ whole genome shotgun (WGS) entry which is preliminary data.</text>
</comment>
<dbReference type="EMBL" id="MRCE01000022">
    <property type="protein sequence ID" value="OKH35425.1"/>
    <property type="molecule type" value="Genomic_DNA"/>
</dbReference>
<name>A0A1U7IEL0_9CYAN</name>
<evidence type="ECO:0000313" key="1">
    <source>
        <dbReference type="EMBL" id="OKH35425.1"/>
    </source>
</evidence>
<organism evidence="1 2">
    <name type="scientific">[Phormidium ambiguum] IAM M-71</name>
    <dbReference type="NCBI Taxonomy" id="454136"/>
    <lineage>
        <taxon>Bacteria</taxon>
        <taxon>Bacillati</taxon>
        <taxon>Cyanobacteriota</taxon>
        <taxon>Cyanophyceae</taxon>
        <taxon>Oscillatoriophycideae</taxon>
        <taxon>Aerosakkonematales</taxon>
        <taxon>Aerosakkonemataceae</taxon>
        <taxon>Floridanema</taxon>
    </lineage>
</organism>
<gene>
    <name evidence="1" type="ORF">NIES2119_20645</name>
</gene>
<dbReference type="AlphaFoldDB" id="A0A1U7IEL0"/>
<proteinExistence type="predicted"/>
<sequence length="145" mass="16498">MNYEYSHPQKRNVQPNLLEEEILLGLQICGQLLIQSKDIMLGALAYQGWLEYGRCLVIVNLPTITEVMDEIELPMALMLHNDPNVKMFGAEELIKQYNPQTEGILVVSHTNLSYCMACASIFAPSFPPQVCYEEVMSRPSEFELN</sequence>
<dbReference type="Proteomes" id="UP000185860">
    <property type="component" value="Unassembled WGS sequence"/>
</dbReference>
<accession>A0A1U7IEL0</accession>